<organism evidence="2">
    <name type="scientific">uncultured Caudovirales phage</name>
    <dbReference type="NCBI Taxonomy" id="2100421"/>
    <lineage>
        <taxon>Viruses</taxon>
        <taxon>Duplodnaviria</taxon>
        <taxon>Heunggongvirae</taxon>
        <taxon>Uroviricota</taxon>
        <taxon>Caudoviricetes</taxon>
        <taxon>Peduoviridae</taxon>
        <taxon>Maltschvirus</taxon>
        <taxon>Maltschvirus maltsch</taxon>
    </lineage>
</organism>
<protein>
    <submittedName>
        <fullName evidence="2">RNA ligase A</fullName>
    </submittedName>
</protein>
<feature type="domain" description="T4 RNA ligase 1-like N-terminal" evidence="1">
    <location>
        <begin position="52"/>
        <end position="245"/>
    </location>
</feature>
<gene>
    <name evidence="2" type="ORF">UFOVP447_259</name>
</gene>
<dbReference type="InterPro" id="IPR019039">
    <property type="entry name" value="T4-Rnl1-like_N"/>
</dbReference>
<accession>A0A6J5MAU7</accession>
<sequence>MNYEFPTITNISDVLPAIAGRDEFVVAEKEGYTVINYNVMMADTFDCNIRRECRGIIFDTETGELLRRPFHKFFNVNEREETQDHVVDLSRPHAILEKLDGSMIAPFRVDRQTIWGTKMGATDVAKPVEEFVKNHPVYADFALGLLTGECTPIFEWCSRKQRIVLDYPEDQLILTGIRENVSGVYWTHTEMREYAEIFGIPVVRQFEPQTDMKAFLEYVSELEDLEGFIVRFDDGHMLKLKCHWYLQIHKALEAILQDRNIVELILDEKLDDVKAHLPAEVRFELGRFEHLFNIEVYGQAQLISNMLEHIREENIDRKTFALEIGPKFDQYTRATIFKCWDETDDVKIVDAVKYVIRNNLTKNAKYDEIRSAWLNGVKYND</sequence>
<evidence type="ECO:0000313" key="2">
    <source>
        <dbReference type="EMBL" id="CAB4143808.1"/>
    </source>
</evidence>
<dbReference type="Gene3D" id="1.10.3550.20">
    <property type="match status" value="1"/>
</dbReference>
<proteinExistence type="predicted"/>
<keyword evidence="2" id="KW-0436">Ligase</keyword>
<dbReference type="EMBL" id="LR796423">
    <property type="protein sequence ID" value="CAB4143808.1"/>
    <property type="molecule type" value="Genomic_DNA"/>
</dbReference>
<dbReference type="GO" id="GO:0016874">
    <property type="term" value="F:ligase activity"/>
    <property type="evidence" value="ECO:0007669"/>
    <property type="project" value="UniProtKB-KW"/>
</dbReference>
<name>A0A6J5MAU7_9CAUD</name>
<evidence type="ECO:0000259" key="1">
    <source>
        <dbReference type="Pfam" id="PF09511"/>
    </source>
</evidence>
<dbReference type="Pfam" id="PF09511">
    <property type="entry name" value="RNA_lig_T4_1"/>
    <property type="match status" value="1"/>
</dbReference>
<reference evidence="2" key="1">
    <citation type="submission" date="2020-04" db="EMBL/GenBank/DDBJ databases">
        <authorList>
            <person name="Chiriac C."/>
            <person name="Salcher M."/>
            <person name="Ghai R."/>
            <person name="Kavagutti S V."/>
        </authorList>
    </citation>
    <scope>NUCLEOTIDE SEQUENCE</scope>
</reference>